<dbReference type="Pfam" id="PF08240">
    <property type="entry name" value="ADH_N"/>
    <property type="match status" value="1"/>
</dbReference>
<feature type="domain" description="Alcohol dehydrogenase-like N-terminal" evidence="7">
    <location>
        <begin position="32"/>
        <end position="156"/>
    </location>
</feature>
<reference evidence="8 9" key="1">
    <citation type="submission" date="2024-08" db="EMBL/GenBank/DDBJ databases">
        <title>Halobellus sp. MBLA0158 whole genome sequence.</title>
        <authorList>
            <person name="Hwang C.Y."/>
            <person name="Cho E.-S."/>
            <person name="Seo M.-J."/>
        </authorList>
    </citation>
    <scope>NUCLEOTIDE SEQUENCE [LARGE SCALE GENOMIC DNA]</scope>
    <source>
        <strain evidence="8 9">MBLA0158</strain>
    </source>
</reference>
<evidence type="ECO:0000256" key="1">
    <source>
        <dbReference type="ARBA" id="ARBA00022723"/>
    </source>
</evidence>
<dbReference type="AlphaFoldDB" id="A0ABD5MKH0"/>
<evidence type="ECO:0000259" key="6">
    <source>
        <dbReference type="Pfam" id="PF00107"/>
    </source>
</evidence>
<feature type="domain" description="Alcohol dehydrogenase-like C-terminal" evidence="6">
    <location>
        <begin position="195"/>
        <end position="317"/>
    </location>
</feature>
<dbReference type="InterPro" id="IPR050129">
    <property type="entry name" value="Zn_alcohol_dh"/>
</dbReference>
<dbReference type="InterPro" id="IPR002328">
    <property type="entry name" value="ADH_Zn_CS"/>
</dbReference>
<dbReference type="GO" id="GO:0030554">
    <property type="term" value="F:adenyl nucleotide binding"/>
    <property type="evidence" value="ECO:0007669"/>
    <property type="project" value="UniProtKB-ARBA"/>
</dbReference>
<dbReference type="Gene3D" id="3.40.50.720">
    <property type="entry name" value="NAD(P)-binding Rossmann-like Domain"/>
    <property type="match status" value="1"/>
</dbReference>
<dbReference type="PANTHER" id="PTHR43401">
    <property type="entry name" value="L-THREONINE 3-DEHYDROGENASE"/>
    <property type="match status" value="1"/>
</dbReference>
<dbReference type="SUPFAM" id="SSF51735">
    <property type="entry name" value="NAD(P)-binding Rossmann-fold domains"/>
    <property type="match status" value="1"/>
</dbReference>
<protein>
    <submittedName>
        <fullName evidence="8">Zinc-binding dehydrogenase</fullName>
    </submittedName>
</protein>
<dbReference type="InterPro" id="IPR013154">
    <property type="entry name" value="ADH-like_N"/>
</dbReference>
<accession>A0ABD5MKH0</accession>
<dbReference type="GO" id="GO:0016616">
    <property type="term" value="F:oxidoreductase activity, acting on the CH-OH group of donors, NAD or NADP as acceptor"/>
    <property type="evidence" value="ECO:0007669"/>
    <property type="project" value="UniProtKB-ARBA"/>
</dbReference>
<gene>
    <name evidence="8" type="ORF">OS889_16090</name>
</gene>
<dbReference type="GO" id="GO:0051262">
    <property type="term" value="P:protein tetramerization"/>
    <property type="evidence" value="ECO:0007669"/>
    <property type="project" value="UniProtKB-ARBA"/>
</dbReference>
<dbReference type="EMBL" id="JBGNYA010000002">
    <property type="protein sequence ID" value="MFA1612506.1"/>
    <property type="molecule type" value="Genomic_DNA"/>
</dbReference>
<keyword evidence="3" id="KW-0560">Oxidoreductase</keyword>
<organism evidence="8 9">
    <name type="scientific">Halobellus rubicundus</name>
    <dbReference type="NCBI Taxonomy" id="2996466"/>
    <lineage>
        <taxon>Archaea</taxon>
        <taxon>Methanobacteriati</taxon>
        <taxon>Methanobacteriota</taxon>
        <taxon>Stenosarchaea group</taxon>
        <taxon>Halobacteria</taxon>
        <taxon>Halobacteriales</taxon>
        <taxon>Haloferacaceae</taxon>
        <taxon>Halobellus</taxon>
    </lineage>
</organism>
<sequence>MEQKTQSMRVLAKTEPQSGMTLQEKPVPEPDPDEVRLRVKSVGIDGGVEAPLYQWEPSYQHYEEHLPQVFGHEFAGEIDTIGANVSNYNIGDRVAVEPSIFCGNCRNCRTGDWNVCTEISGYGPSGQKSIGIDIDSDGALADYVTVPASNLYSIPDTITYDEGTFLELLAIGVHAIEKSEFKLGDRVAITGPGSVGLSALIAASVGGANSITMIGASSDKKHRLPIAEQMGASQTINIEQESIDEPVDVFIEASGHTSALKAAEENTKKGGEIIQIGVYHNKDTVPINVNYLLNNGISIKTVFGRKESSWHRAISIAEQTDLSPVVGPSFDLEEYEKAFAAENNREGVKVTLNP</sequence>
<dbReference type="Proteomes" id="UP001570511">
    <property type="component" value="Unassembled WGS sequence"/>
</dbReference>
<comment type="caution">
    <text evidence="8">The sequence shown here is derived from an EMBL/GenBank/DDBJ whole genome shotgun (WGS) entry which is preliminary data.</text>
</comment>
<name>A0ABD5MKH0_9EURY</name>
<proteinExistence type="inferred from homology"/>
<evidence type="ECO:0000313" key="8">
    <source>
        <dbReference type="EMBL" id="MFA1612506.1"/>
    </source>
</evidence>
<dbReference type="InterPro" id="IPR036291">
    <property type="entry name" value="NAD(P)-bd_dom_sf"/>
</dbReference>
<evidence type="ECO:0000313" key="9">
    <source>
        <dbReference type="Proteomes" id="UP001570511"/>
    </source>
</evidence>
<keyword evidence="1 4" id="KW-0479">Metal-binding</keyword>
<dbReference type="Gene3D" id="3.90.180.10">
    <property type="entry name" value="Medium-chain alcohol dehydrogenases, catalytic domain"/>
    <property type="match status" value="1"/>
</dbReference>
<evidence type="ECO:0000259" key="7">
    <source>
        <dbReference type="Pfam" id="PF08240"/>
    </source>
</evidence>
<evidence type="ECO:0000256" key="4">
    <source>
        <dbReference type="RuleBase" id="RU361277"/>
    </source>
</evidence>
<keyword evidence="2 4" id="KW-0862">Zinc</keyword>
<dbReference type="GO" id="GO:0044281">
    <property type="term" value="P:small molecule metabolic process"/>
    <property type="evidence" value="ECO:0007669"/>
    <property type="project" value="UniProtKB-ARBA"/>
</dbReference>
<dbReference type="InterPro" id="IPR013149">
    <property type="entry name" value="ADH-like_C"/>
</dbReference>
<dbReference type="RefSeq" id="WP_372391756.1">
    <property type="nucleotide sequence ID" value="NZ_JBGNYA010000002.1"/>
</dbReference>
<evidence type="ECO:0000256" key="5">
    <source>
        <dbReference type="SAM" id="MobiDB-lite"/>
    </source>
</evidence>
<evidence type="ECO:0000256" key="3">
    <source>
        <dbReference type="ARBA" id="ARBA00023002"/>
    </source>
</evidence>
<comment type="similarity">
    <text evidence="4">Belongs to the zinc-containing alcohol dehydrogenase family.</text>
</comment>
<feature type="region of interest" description="Disordered" evidence="5">
    <location>
        <begin position="1"/>
        <end position="33"/>
    </location>
</feature>
<dbReference type="GO" id="GO:0043168">
    <property type="term" value="F:anion binding"/>
    <property type="evidence" value="ECO:0007669"/>
    <property type="project" value="UniProtKB-ARBA"/>
</dbReference>
<dbReference type="PANTHER" id="PTHR43401:SF2">
    <property type="entry name" value="L-THREONINE 3-DEHYDROGENASE"/>
    <property type="match status" value="1"/>
</dbReference>
<keyword evidence="9" id="KW-1185">Reference proteome</keyword>
<dbReference type="Pfam" id="PF00107">
    <property type="entry name" value="ADH_zinc_N"/>
    <property type="match status" value="1"/>
</dbReference>
<dbReference type="GO" id="GO:0046872">
    <property type="term" value="F:metal ion binding"/>
    <property type="evidence" value="ECO:0007669"/>
    <property type="project" value="UniProtKB-KW"/>
</dbReference>
<dbReference type="PROSITE" id="PS00059">
    <property type="entry name" value="ADH_ZINC"/>
    <property type="match status" value="1"/>
</dbReference>
<dbReference type="SUPFAM" id="SSF50129">
    <property type="entry name" value="GroES-like"/>
    <property type="match status" value="1"/>
</dbReference>
<evidence type="ECO:0000256" key="2">
    <source>
        <dbReference type="ARBA" id="ARBA00022833"/>
    </source>
</evidence>
<comment type="cofactor">
    <cofactor evidence="4">
        <name>Zn(2+)</name>
        <dbReference type="ChEBI" id="CHEBI:29105"/>
    </cofactor>
</comment>
<dbReference type="InterPro" id="IPR011032">
    <property type="entry name" value="GroES-like_sf"/>
</dbReference>